<gene>
    <name evidence="2" type="ORF">TCIL3000_8_2080</name>
</gene>
<name>G0URH7_TRYCI</name>
<feature type="non-terminal residue" evidence="2">
    <location>
        <position position="1"/>
    </location>
</feature>
<evidence type="ECO:0000256" key="1">
    <source>
        <dbReference type="SAM" id="MobiDB-lite"/>
    </source>
</evidence>
<dbReference type="VEuPathDB" id="TriTrypDB:TcIL3000_8_2080"/>
<evidence type="ECO:0000313" key="2">
    <source>
        <dbReference type="EMBL" id="CCC91989.1"/>
    </source>
</evidence>
<proteinExistence type="predicted"/>
<feature type="compositionally biased region" description="Basic residues" evidence="1">
    <location>
        <begin position="66"/>
        <end position="78"/>
    </location>
</feature>
<reference evidence="2" key="1">
    <citation type="journal article" date="2012" name="Proc. Natl. Acad. Sci. U.S.A.">
        <title>Antigenic diversity is generated by distinct evolutionary mechanisms in African trypanosome species.</title>
        <authorList>
            <person name="Jackson A.P."/>
            <person name="Berry A."/>
            <person name="Aslett M."/>
            <person name="Allison H.C."/>
            <person name="Burton P."/>
            <person name="Vavrova-Anderson J."/>
            <person name="Brown R."/>
            <person name="Browne H."/>
            <person name="Corton N."/>
            <person name="Hauser H."/>
            <person name="Gamble J."/>
            <person name="Gilderthorp R."/>
            <person name="Marcello L."/>
            <person name="McQuillan J."/>
            <person name="Otto T.D."/>
            <person name="Quail M.A."/>
            <person name="Sanders M.J."/>
            <person name="van Tonder A."/>
            <person name="Ginger M.L."/>
            <person name="Field M.C."/>
            <person name="Barry J.D."/>
            <person name="Hertz-Fowler C."/>
            <person name="Berriman M."/>
        </authorList>
    </citation>
    <scope>NUCLEOTIDE SEQUENCE</scope>
    <source>
        <strain evidence="2">IL3000</strain>
    </source>
</reference>
<protein>
    <submittedName>
        <fullName evidence="2">Uncharacterized protein TCIL3000_8_2080</fullName>
    </submittedName>
</protein>
<dbReference type="AlphaFoldDB" id="G0URH7"/>
<accession>G0URH7</accession>
<organism evidence="2">
    <name type="scientific">Trypanosoma congolense (strain IL3000)</name>
    <dbReference type="NCBI Taxonomy" id="1068625"/>
    <lineage>
        <taxon>Eukaryota</taxon>
        <taxon>Discoba</taxon>
        <taxon>Euglenozoa</taxon>
        <taxon>Kinetoplastea</taxon>
        <taxon>Metakinetoplastina</taxon>
        <taxon>Trypanosomatida</taxon>
        <taxon>Trypanosomatidae</taxon>
        <taxon>Trypanosoma</taxon>
        <taxon>Nannomonas</taxon>
    </lineage>
</organism>
<dbReference type="EMBL" id="HE575321">
    <property type="protein sequence ID" value="CCC91989.1"/>
    <property type="molecule type" value="Genomic_DNA"/>
</dbReference>
<feature type="region of interest" description="Disordered" evidence="1">
    <location>
        <begin position="38"/>
        <end position="87"/>
    </location>
</feature>
<sequence length="100" mass="11350">NGEAPNERSLLCVCDYTHVNSQCQHECVRVYLPPLGRTDRERALGPRTPDTHFSQSSPPMALPKETHKKGKRVTRHTTSRLQRSSPHQQLALLILVSNLR</sequence>